<protein>
    <submittedName>
        <fullName evidence="1">Uncharacterized protein</fullName>
    </submittedName>
</protein>
<keyword evidence="2" id="KW-1185">Reference proteome</keyword>
<organism evidence="1 2">
    <name type="scientific">Caproicibacter fermentans</name>
    <dbReference type="NCBI Taxonomy" id="2576756"/>
    <lineage>
        <taxon>Bacteria</taxon>
        <taxon>Bacillati</taxon>
        <taxon>Bacillota</taxon>
        <taxon>Clostridia</taxon>
        <taxon>Eubacteriales</taxon>
        <taxon>Acutalibacteraceae</taxon>
        <taxon>Caproicibacter</taxon>
    </lineage>
</organism>
<dbReference type="AlphaFoldDB" id="A0A6N8HY18"/>
<gene>
    <name evidence="1" type="ORF">CAFE_13480</name>
</gene>
<sequence length="100" mass="11464">MADKQNDGEPQFPTYKGKPLVRCGDVIYYGSMKDRYVVRLEIKSKKKVKDLDVADRVGIQLMLTDQTVRNRKQIVKTSEKNGLYLAMDLADVWLSRALAK</sequence>
<name>A0A6N8HY18_9FIRM</name>
<accession>A0A6N8HY18</accession>
<dbReference type="RefSeq" id="WP_066642454.1">
    <property type="nucleotide sequence ID" value="NZ_VWXL01000047.1"/>
</dbReference>
<dbReference type="OrthoDB" id="1716553at2"/>
<evidence type="ECO:0000313" key="1">
    <source>
        <dbReference type="EMBL" id="MVB10652.1"/>
    </source>
</evidence>
<reference evidence="1 2" key="1">
    <citation type="submission" date="2019-09" db="EMBL/GenBank/DDBJ databases">
        <title>Genome sequence of Clostridium sp. EA1.</title>
        <authorList>
            <person name="Poehlein A."/>
            <person name="Bengelsdorf F.R."/>
            <person name="Daniel R."/>
        </authorList>
    </citation>
    <scope>NUCLEOTIDE SEQUENCE [LARGE SCALE GENOMIC DNA]</scope>
    <source>
        <strain evidence="1 2">EA1</strain>
    </source>
</reference>
<comment type="caution">
    <text evidence="1">The sequence shown here is derived from an EMBL/GenBank/DDBJ whole genome shotgun (WGS) entry which is preliminary data.</text>
</comment>
<dbReference type="Proteomes" id="UP000469440">
    <property type="component" value="Unassembled WGS sequence"/>
</dbReference>
<dbReference type="EMBL" id="VWXL01000047">
    <property type="protein sequence ID" value="MVB10652.1"/>
    <property type="molecule type" value="Genomic_DNA"/>
</dbReference>
<proteinExistence type="predicted"/>
<evidence type="ECO:0000313" key="2">
    <source>
        <dbReference type="Proteomes" id="UP000469440"/>
    </source>
</evidence>